<organism evidence="1 2">
    <name type="scientific">Hibiscus sabdariffa</name>
    <name type="common">roselle</name>
    <dbReference type="NCBI Taxonomy" id="183260"/>
    <lineage>
        <taxon>Eukaryota</taxon>
        <taxon>Viridiplantae</taxon>
        <taxon>Streptophyta</taxon>
        <taxon>Embryophyta</taxon>
        <taxon>Tracheophyta</taxon>
        <taxon>Spermatophyta</taxon>
        <taxon>Magnoliopsida</taxon>
        <taxon>eudicotyledons</taxon>
        <taxon>Gunneridae</taxon>
        <taxon>Pentapetalae</taxon>
        <taxon>rosids</taxon>
        <taxon>malvids</taxon>
        <taxon>Malvales</taxon>
        <taxon>Malvaceae</taxon>
        <taxon>Malvoideae</taxon>
        <taxon>Hibiscus</taxon>
    </lineage>
</organism>
<protein>
    <submittedName>
        <fullName evidence="1">Uncharacterized protein</fullName>
    </submittedName>
</protein>
<reference evidence="1 2" key="1">
    <citation type="journal article" date="2024" name="G3 (Bethesda)">
        <title>Genome assembly of Hibiscus sabdariffa L. provides insights into metabolisms of medicinal natural products.</title>
        <authorList>
            <person name="Kim T."/>
        </authorList>
    </citation>
    <scope>NUCLEOTIDE SEQUENCE [LARGE SCALE GENOMIC DNA]</scope>
    <source>
        <strain evidence="1">TK-2024</strain>
        <tissue evidence="1">Old leaves</tissue>
    </source>
</reference>
<sequence>MTNVGLVVTRLDKTEEEMDGAYISPGAHPIIMIAGQGIDLETPVDKMVASNDSVELGIDPRNFSAEARAIVTMKARVSTMGTDDAISQKARFKRHRSLPVCVDEDVRLAIDVNAEMPIVGSEVGKRMQLAPRDVLDRTHLWDLKPHRGWSTWHKLGPSCTPMCKCLDKFLTTMTWIETHVKHKVITEFAEESDHFYLLMDNHSLPLTSVSRHHGDYFKFDA</sequence>
<comment type="caution">
    <text evidence="1">The sequence shown here is derived from an EMBL/GenBank/DDBJ whole genome shotgun (WGS) entry which is preliminary data.</text>
</comment>
<proteinExistence type="predicted"/>
<accession>A0ABR2TY54</accession>
<gene>
    <name evidence="1" type="ORF">V6N11_017251</name>
</gene>
<dbReference type="Proteomes" id="UP001396334">
    <property type="component" value="Unassembled WGS sequence"/>
</dbReference>
<name>A0ABR2TY54_9ROSI</name>
<keyword evidence="2" id="KW-1185">Reference proteome</keyword>
<evidence type="ECO:0000313" key="2">
    <source>
        <dbReference type="Proteomes" id="UP001396334"/>
    </source>
</evidence>
<dbReference type="EMBL" id="JBBPBN010000004">
    <property type="protein sequence ID" value="KAK9042172.1"/>
    <property type="molecule type" value="Genomic_DNA"/>
</dbReference>
<evidence type="ECO:0000313" key="1">
    <source>
        <dbReference type="EMBL" id="KAK9042172.1"/>
    </source>
</evidence>